<proteinExistence type="predicted"/>
<dbReference type="CDD" id="cd07341">
    <property type="entry name" value="M56_BlaR1_MecR1_like"/>
    <property type="match status" value="1"/>
</dbReference>
<name>A0ABW7MW60_9FLAO</name>
<reference evidence="4 5" key="1">
    <citation type="submission" date="2024-02" db="EMBL/GenBank/DDBJ databases">
        <title>A Gaetbulibacter species isolated from tidal flats and genomic insights of their niches.</title>
        <authorList>
            <person name="Ye Y."/>
        </authorList>
    </citation>
    <scope>NUCLEOTIDE SEQUENCE [LARGE SCALE GENOMIC DNA]</scope>
    <source>
        <strain evidence="4 5">KYW382</strain>
    </source>
</reference>
<dbReference type="Pfam" id="PF05569">
    <property type="entry name" value="Peptidase_M56"/>
    <property type="match status" value="1"/>
</dbReference>
<dbReference type="Gene3D" id="3.30.1150.10">
    <property type="match status" value="1"/>
</dbReference>
<feature type="domain" description="TonB C-terminal" evidence="2">
    <location>
        <begin position="577"/>
        <end position="637"/>
    </location>
</feature>
<keyword evidence="1" id="KW-0812">Transmembrane</keyword>
<comment type="caution">
    <text evidence="4">The sequence shown here is derived from an EMBL/GenBank/DDBJ whole genome shotgun (WGS) entry which is preliminary data.</text>
</comment>
<feature type="transmembrane region" description="Helical" evidence="1">
    <location>
        <begin position="34"/>
        <end position="51"/>
    </location>
</feature>
<dbReference type="InterPro" id="IPR052173">
    <property type="entry name" value="Beta-lactam_resp_regulator"/>
</dbReference>
<sequence>MLQYFIQTITFQIFFLLIYDIFLKKETFFNWNRMYLLATFGLSLLLPFIRIERFKEAVPKDYIIQLPEVFIGQKPTAEPVILDPTITTSIGEVTWTIWELLFFTGMLVAASLLIYKITKLLRLIYSHPKDKTDQFYLVKLPHSSAAFSFFNVIFLGAQLDEAETQAILKHELVHVNQKHSLDLMFFEVFRVLFWCNPMVYMYQNRMVTLHEFMADAQAVKHQNKSEYYQNLLTQVFDTKHLSFINPFFKQSLIKKRIIMLQKSRSKQIHVLKYALLIPVVFGMLAYTSSIQNAYGQELVNQNNSEDLNQYSFKIKLNEELTDDQKKNISAYDTFLVQNINNYVSWMDYDNKTGFVHLSIHSVGEKIPEGYSKKIIGARDGSGPSYVAYSNYENSRTEKVQKNSKLKVQMTVNQTNLIERIQAVKEQIQAQGNVSDHEDYGLQLLYKIIQSDALDQDLIAKVQTYTAKQSKTPLESKISAIFHQIQAQGNVSQEEEKALKQLLVFTSDGFDKPMFNDVIDDIEVPFAVIEHVPVYPGCENEEGNAAKKRCMSENIQKFVTRNFNNNIGKENGLTGRQRINVIFKIDRKGNVTGASARAGHPALEQEALRVINALPQMKPGLQKGKTVTVPYSLPIIFEVSDAPKEKQN</sequence>
<gene>
    <name evidence="4" type="ORF">V8G58_03870</name>
</gene>
<evidence type="ECO:0000313" key="5">
    <source>
        <dbReference type="Proteomes" id="UP001610100"/>
    </source>
</evidence>
<feature type="domain" description="Peptidase M56" evidence="3">
    <location>
        <begin position="152"/>
        <end position="260"/>
    </location>
</feature>
<accession>A0ABW7MW60</accession>
<feature type="transmembrane region" description="Helical" evidence="1">
    <location>
        <begin position="270"/>
        <end position="288"/>
    </location>
</feature>
<dbReference type="EMBL" id="JBAWKB010000001">
    <property type="protein sequence ID" value="MFH6771061.1"/>
    <property type="molecule type" value="Genomic_DNA"/>
</dbReference>
<keyword evidence="5" id="KW-1185">Reference proteome</keyword>
<organism evidence="4 5">
    <name type="scientific">Gaetbulibacter aestuarii</name>
    <dbReference type="NCBI Taxonomy" id="1502358"/>
    <lineage>
        <taxon>Bacteria</taxon>
        <taxon>Pseudomonadati</taxon>
        <taxon>Bacteroidota</taxon>
        <taxon>Flavobacteriia</taxon>
        <taxon>Flavobacteriales</taxon>
        <taxon>Flavobacteriaceae</taxon>
        <taxon>Gaetbulibacter</taxon>
    </lineage>
</organism>
<evidence type="ECO:0000313" key="4">
    <source>
        <dbReference type="EMBL" id="MFH6771061.1"/>
    </source>
</evidence>
<evidence type="ECO:0000259" key="3">
    <source>
        <dbReference type="Pfam" id="PF05569"/>
    </source>
</evidence>
<dbReference type="InterPro" id="IPR037682">
    <property type="entry name" value="TonB_C"/>
</dbReference>
<dbReference type="PANTHER" id="PTHR34978:SF3">
    <property type="entry name" value="SLR0241 PROTEIN"/>
    <property type="match status" value="1"/>
</dbReference>
<dbReference type="RefSeq" id="WP_344739918.1">
    <property type="nucleotide sequence ID" value="NZ_BAABAY010000001.1"/>
</dbReference>
<feature type="transmembrane region" description="Helical" evidence="1">
    <location>
        <begin position="6"/>
        <end position="22"/>
    </location>
</feature>
<evidence type="ECO:0000256" key="1">
    <source>
        <dbReference type="SAM" id="Phobius"/>
    </source>
</evidence>
<keyword evidence="1" id="KW-1133">Transmembrane helix</keyword>
<dbReference type="Pfam" id="PF03544">
    <property type="entry name" value="TonB_C"/>
    <property type="match status" value="1"/>
</dbReference>
<dbReference type="Proteomes" id="UP001610100">
    <property type="component" value="Unassembled WGS sequence"/>
</dbReference>
<keyword evidence="1" id="KW-0472">Membrane</keyword>
<dbReference type="PANTHER" id="PTHR34978">
    <property type="entry name" value="POSSIBLE SENSOR-TRANSDUCER PROTEIN BLAR"/>
    <property type="match status" value="1"/>
</dbReference>
<evidence type="ECO:0000259" key="2">
    <source>
        <dbReference type="Pfam" id="PF03544"/>
    </source>
</evidence>
<dbReference type="SUPFAM" id="SSF74653">
    <property type="entry name" value="TolA/TonB C-terminal domain"/>
    <property type="match status" value="1"/>
</dbReference>
<protein>
    <submittedName>
        <fullName evidence="4">M56 family metallopeptidase</fullName>
    </submittedName>
</protein>
<feature type="transmembrane region" description="Helical" evidence="1">
    <location>
        <begin position="95"/>
        <end position="115"/>
    </location>
</feature>
<dbReference type="InterPro" id="IPR008756">
    <property type="entry name" value="Peptidase_M56"/>
</dbReference>